<name>A0A6I3RY28_9BURK</name>
<evidence type="ECO:0000256" key="10">
    <source>
        <dbReference type="ARBA" id="ARBA00023186"/>
    </source>
</evidence>
<dbReference type="GO" id="GO:0015031">
    <property type="term" value="P:protein transport"/>
    <property type="evidence" value="ECO:0007669"/>
    <property type="project" value="UniProtKB-KW"/>
</dbReference>
<dbReference type="Proteomes" id="UP000462362">
    <property type="component" value="Unassembled WGS sequence"/>
</dbReference>
<evidence type="ECO:0000313" key="13">
    <source>
        <dbReference type="EMBL" id="MTU42499.1"/>
    </source>
</evidence>
<dbReference type="GO" id="GO:0009279">
    <property type="term" value="C:cell outer membrane"/>
    <property type="evidence" value="ECO:0007669"/>
    <property type="project" value="UniProtKB-SubCell"/>
</dbReference>
<keyword evidence="6" id="KW-0732">Signal</keyword>
<dbReference type="InterPro" id="IPR029046">
    <property type="entry name" value="LolA/LolB/LppX"/>
</dbReference>
<dbReference type="InterPro" id="IPR004565">
    <property type="entry name" value="OM_lipoprot_LolB"/>
</dbReference>
<evidence type="ECO:0000313" key="14">
    <source>
        <dbReference type="Proteomes" id="UP000462362"/>
    </source>
</evidence>
<evidence type="ECO:0000256" key="7">
    <source>
        <dbReference type="ARBA" id="ARBA00022927"/>
    </source>
</evidence>
<keyword evidence="5" id="KW-0813">Transport</keyword>
<reference evidence="13 14" key="1">
    <citation type="journal article" date="2019" name="Nat. Med.">
        <title>A library of human gut bacterial isolates paired with longitudinal multiomics data enables mechanistic microbiome research.</title>
        <authorList>
            <person name="Poyet M."/>
            <person name="Groussin M."/>
            <person name="Gibbons S.M."/>
            <person name="Avila-Pacheco J."/>
            <person name="Jiang X."/>
            <person name="Kearney S.M."/>
            <person name="Perrotta A.R."/>
            <person name="Berdy B."/>
            <person name="Zhao S."/>
            <person name="Lieberman T.D."/>
            <person name="Swanson P.K."/>
            <person name="Smith M."/>
            <person name="Roesemann S."/>
            <person name="Alexander J.E."/>
            <person name="Rich S.A."/>
            <person name="Livny J."/>
            <person name="Vlamakis H."/>
            <person name="Clish C."/>
            <person name="Bullock K."/>
            <person name="Deik A."/>
            <person name="Scott J."/>
            <person name="Pierce K.A."/>
            <person name="Xavier R.J."/>
            <person name="Alm E.J."/>
        </authorList>
    </citation>
    <scope>NUCLEOTIDE SEQUENCE [LARGE SCALE GENOMIC DNA]</scope>
    <source>
        <strain evidence="13 14">BIOML-A2</strain>
    </source>
</reference>
<proteinExistence type="inferred from homology"/>
<keyword evidence="12" id="KW-0449">Lipoprotein</keyword>
<keyword evidence="10" id="KW-0143">Chaperone</keyword>
<gene>
    <name evidence="13" type="ORF">GMD42_02455</name>
</gene>
<dbReference type="EMBL" id="WNCL01000005">
    <property type="protein sequence ID" value="MTU42499.1"/>
    <property type="molecule type" value="Genomic_DNA"/>
</dbReference>
<dbReference type="PROSITE" id="PS51257">
    <property type="entry name" value="PROKAR_LIPOPROTEIN"/>
    <property type="match status" value="1"/>
</dbReference>
<organism evidence="13 14">
    <name type="scientific">Parasutterella excrementihominis</name>
    <dbReference type="NCBI Taxonomy" id="487175"/>
    <lineage>
        <taxon>Bacteria</taxon>
        <taxon>Pseudomonadati</taxon>
        <taxon>Pseudomonadota</taxon>
        <taxon>Betaproteobacteria</taxon>
        <taxon>Burkholderiales</taxon>
        <taxon>Sutterellaceae</taxon>
        <taxon>Parasutterella</taxon>
    </lineage>
</organism>
<protein>
    <recommendedName>
        <fullName evidence="4">Outer-membrane lipoprotein LolB</fullName>
    </recommendedName>
</protein>
<dbReference type="Pfam" id="PF03550">
    <property type="entry name" value="LolB"/>
    <property type="match status" value="1"/>
</dbReference>
<evidence type="ECO:0000256" key="6">
    <source>
        <dbReference type="ARBA" id="ARBA00022729"/>
    </source>
</evidence>
<dbReference type="Gene3D" id="2.50.20.10">
    <property type="entry name" value="Lipoprotein localisation LolA/LolB/LppX"/>
    <property type="match status" value="1"/>
</dbReference>
<keyword evidence="7" id="KW-0653">Protein transport</keyword>
<evidence type="ECO:0000256" key="11">
    <source>
        <dbReference type="ARBA" id="ARBA00023237"/>
    </source>
</evidence>
<dbReference type="AlphaFoldDB" id="A0A6I3RY28"/>
<comment type="similarity">
    <text evidence="2">Belongs to the LolB family.</text>
</comment>
<keyword evidence="11" id="KW-0998">Cell outer membrane</keyword>
<evidence type="ECO:0000256" key="3">
    <source>
        <dbReference type="ARBA" id="ARBA00011245"/>
    </source>
</evidence>
<evidence type="ECO:0000256" key="1">
    <source>
        <dbReference type="ARBA" id="ARBA00004459"/>
    </source>
</evidence>
<comment type="subunit">
    <text evidence="3">Monomer.</text>
</comment>
<dbReference type="RefSeq" id="WP_008810316.1">
    <property type="nucleotide sequence ID" value="NZ_CAJUON010000002.1"/>
</dbReference>
<evidence type="ECO:0000256" key="4">
    <source>
        <dbReference type="ARBA" id="ARBA00016202"/>
    </source>
</evidence>
<sequence length="167" mass="18491">MRKINFLALLCLLLLCSCTTLVPQNAEVWTGRFSVASKSGTSVDRHSGSFRLIVLPEKKVLNINGPFGAKIASIEETPNECVLINSDNETYKAPNSAVLVNQIIGIPLSLDRFLAWVKNEKNTGDLNSHDWKVRSEDKEGVLRIRAEGYVPSTDSQVTLTILPRKQP</sequence>
<keyword evidence="8" id="KW-0472">Membrane</keyword>
<comment type="caution">
    <text evidence="13">The sequence shown here is derived from an EMBL/GenBank/DDBJ whole genome shotgun (WGS) entry which is preliminary data.</text>
</comment>
<evidence type="ECO:0000256" key="12">
    <source>
        <dbReference type="ARBA" id="ARBA00023288"/>
    </source>
</evidence>
<keyword evidence="9" id="KW-0564">Palmitate</keyword>
<evidence type="ECO:0000256" key="8">
    <source>
        <dbReference type="ARBA" id="ARBA00023136"/>
    </source>
</evidence>
<evidence type="ECO:0000256" key="9">
    <source>
        <dbReference type="ARBA" id="ARBA00023139"/>
    </source>
</evidence>
<evidence type="ECO:0000256" key="5">
    <source>
        <dbReference type="ARBA" id="ARBA00022448"/>
    </source>
</evidence>
<accession>A0A6I3RY28</accession>
<dbReference type="SUPFAM" id="SSF89392">
    <property type="entry name" value="Prokaryotic lipoproteins and lipoprotein localization factors"/>
    <property type="match status" value="1"/>
</dbReference>
<dbReference type="GeneID" id="43347912"/>
<comment type="subcellular location">
    <subcellularLocation>
        <location evidence="1">Cell outer membrane</location>
        <topology evidence="1">Lipid-anchor</topology>
    </subcellularLocation>
</comment>
<evidence type="ECO:0000256" key="2">
    <source>
        <dbReference type="ARBA" id="ARBA00009696"/>
    </source>
</evidence>